<dbReference type="PROSITE" id="PS00216">
    <property type="entry name" value="SUGAR_TRANSPORT_1"/>
    <property type="match status" value="1"/>
</dbReference>
<feature type="transmembrane region" description="Helical" evidence="10">
    <location>
        <begin position="390"/>
        <end position="411"/>
    </location>
</feature>
<dbReference type="InterPro" id="IPR005829">
    <property type="entry name" value="Sugar_transporter_CS"/>
</dbReference>
<organism evidence="12 13">
    <name type="scientific">Pyrocoelia pectoralis</name>
    <dbReference type="NCBI Taxonomy" id="417401"/>
    <lineage>
        <taxon>Eukaryota</taxon>
        <taxon>Metazoa</taxon>
        <taxon>Ecdysozoa</taxon>
        <taxon>Arthropoda</taxon>
        <taxon>Hexapoda</taxon>
        <taxon>Insecta</taxon>
        <taxon>Pterygota</taxon>
        <taxon>Neoptera</taxon>
        <taxon>Endopterygota</taxon>
        <taxon>Coleoptera</taxon>
        <taxon>Polyphaga</taxon>
        <taxon>Elateriformia</taxon>
        <taxon>Elateroidea</taxon>
        <taxon>Lampyridae</taxon>
        <taxon>Lampyrinae</taxon>
        <taxon>Pyrocoelia</taxon>
    </lineage>
</organism>
<evidence type="ECO:0000256" key="3">
    <source>
        <dbReference type="ARBA" id="ARBA00022692"/>
    </source>
</evidence>
<dbReference type="InterPro" id="IPR036259">
    <property type="entry name" value="MFS_trans_sf"/>
</dbReference>
<dbReference type="CDD" id="cd17358">
    <property type="entry name" value="MFS_GLUT6_8_Class3_like"/>
    <property type="match status" value="1"/>
</dbReference>
<reference evidence="12 13" key="1">
    <citation type="journal article" date="2024" name="Insects">
        <title>An Improved Chromosome-Level Genome Assembly of the Firefly Pyrocoelia pectoralis.</title>
        <authorList>
            <person name="Fu X."/>
            <person name="Meyer-Rochow V.B."/>
            <person name="Ballantyne L."/>
            <person name="Zhu X."/>
        </authorList>
    </citation>
    <scope>NUCLEOTIDE SEQUENCE [LARGE SCALE GENOMIC DNA]</scope>
    <source>
        <strain evidence="12">XCY_ONT2</strain>
    </source>
</reference>
<evidence type="ECO:0000313" key="12">
    <source>
        <dbReference type="EMBL" id="KAK5644662.1"/>
    </source>
</evidence>
<dbReference type="GO" id="GO:0051119">
    <property type="term" value="F:sugar transmembrane transporter activity"/>
    <property type="evidence" value="ECO:0007669"/>
    <property type="project" value="InterPro"/>
</dbReference>
<dbReference type="InterPro" id="IPR020846">
    <property type="entry name" value="MFS_dom"/>
</dbReference>
<feature type="domain" description="Major facilitator superfamily (MFS) profile" evidence="11">
    <location>
        <begin position="50"/>
        <end position="487"/>
    </location>
</feature>
<feature type="transmembrane region" description="Helical" evidence="10">
    <location>
        <begin position="294"/>
        <end position="319"/>
    </location>
</feature>
<dbReference type="PROSITE" id="PS00217">
    <property type="entry name" value="SUGAR_TRANSPORT_2"/>
    <property type="match status" value="1"/>
</dbReference>
<dbReference type="NCBIfam" id="TIGR00879">
    <property type="entry name" value="SP"/>
    <property type="match status" value="1"/>
</dbReference>
<sequence>MDDRRDDVKYEPVPGHDHMSIQSPAENMAKLGENVKINLDDCGERGGRIFLYVAVCVAHLTSFACGVALGWTSPVIPKLNGEIEPENNPLSQPITMHQQSWLGSLLPLGAVLGPFAAGLFVDRIGRKKSILISTSPFIVAFIMAIFTHDINLFFLMRFLCGLALGAIFTILPMYVGEVAEDANRGSLGSLFALFICIGILFSYCVGPYVSLTTFNILCVIPPALFFPIFMLFIPDSPHYLIACNDQEGAENALMKFRQKSKQGIQQELLEIKKSVEASMANKGKFTDLFKSRGLIRALMISLGLVSFQQLSGINVVLFYTQTIFLLTGTSIPSAISTIIVGIVQVLAGSLTPLLVERTGKRFILIFSAVGMGLAMGLLGFYFYVQNNPTVITYFFWLPIASLICFNITYSVGFGPLPWAVLGELFPANIKSAASTITASFCWLLAFIITNVFGSVTEAIGIYGSFWLFAIFCVLAFFFVYILLPETSGKTLQEIQDILNGKYCVL</sequence>
<dbReference type="InterPro" id="IPR005828">
    <property type="entry name" value="MFS_sugar_transport-like"/>
</dbReference>
<comment type="similarity">
    <text evidence="7">Belongs to the major facilitator superfamily. Sugar transporter (TC 2.A.1.1) family. Trehalose transporter subfamily.</text>
</comment>
<feature type="compositionally biased region" description="Basic and acidic residues" evidence="9">
    <location>
        <begin position="1"/>
        <end position="19"/>
    </location>
</feature>
<dbReference type="GO" id="GO:0005886">
    <property type="term" value="C:plasma membrane"/>
    <property type="evidence" value="ECO:0007669"/>
    <property type="project" value="UniProtKB-SubCell"/>
</dbReference>
<keyword evidence="13" id="KW-1185">Reference proteome</keyword>
<proteinExistence type="inferred from homology"/>
<dbReference type="InterPro" id="IPR003663">
    <property type="entry name" value="Sugar/inositol_transpt"/>
</dbReference>
<dbReference type="SUPFAM" id="SSF103473">
    <property type="entry name" value="MFS general substrate transporter"/>
    <property type="match status" value="1"/>
</dbReference>
<feature type="transmembrane region" description="Helical" evidence="10">
    <location>
        <begin position="432"/>
        <end position="453"/>
    </location>
</feature>
<evidence type="ECO:0000256" key="8">
    <source>
        <dbReference type="RuleBase" id="RU003346"/>
    </source>
</evidence>
<comment type="subcellular location">
    <subcellularLocation>
        <location evidence="1">Cell membrane</location>
        <topology evidence="1">Multi-pass membrane protein</topology>
    </subcellularLocation>
</comment>
<dbReference type="FunFam" id="1.20.1250.20:FF:000055">
    <property type="entry name" value="Facilitated trehalose transporter Tret1-2 homolog"/>
    <property type="match status" value="1"/>
</dbReference>
<evidence type="ECO:0000256" key="4">
    <source>
        <dbReference type="ARBA" id="ARBA00022989"/>
    </source>
</evidence>
<keyword evidence="6" id="KW-0325">Glycoprotein</keyword>
<evidence type="ECO:0000256" key="5">
    <source>
        <dbReference type="ARBA" id="ARBA00023136"/>
    </source>
</evidence>
<dbReference type="EMBL" id="JAVRBK010000004">
    <property type="protein sequence ID" value="KAK5644662.1"/>
    <property type="molecule type" value="Genomic_DNA"/>
</dbReference>
<feature type="transmembrane region" description="Helical" evidence="10">
    <location>
        <begin position="101"/>
        <end position="121"/>
    </location>
</feature>
<evidence type="ECO:0000259" key="11">
    <source>
        <dbReference type="PROSITE" id="PS50850"/>
    </source>
</evidence>
<feature type="transmembrane region" description="Helical" evidence="10">
    <location>
        <begin position="187"/>
        <end position="208"/>
    </location>
</feature>
<protein>
    <recommendedName>
        <fullName evidence="11">Major facilitator superfamily (MFS) profile domain-containing protein</fullName>
    </recommendedName>
</protein>
<keyword evidence="4 10" id="KW-1133">Transmembrane helix</keyword>
<evidence type="ECO:0000256" key="9">
    <source>
        <dbReference type="SAM" id="MobiDB-lite"/>
    </source>
</evidence>
<dbReference type="PANTHER" id="PTHR48021:SF47">
    <property type="entry name" value="GH17672P"/>
    <property type="match status" value="1"/>
</dbReference>
<evidence type="ECO:0000256" key="1">
    <source>
        <dbReference type="ARBA" id="ARBA00004651"/>
    </source>
</evidence>
<name>A0AAN7ZJD1_9COLE</name>
<gene>
    <name evidence="12" type="ORF">RI129_005962</name>
</gene>
<dbReference type="InterPro" id="IPR050549">
    <property type="entry name" value="MFS_Trehalose_Transporter"/>
</dbReference>
<comment type="caution">
    <text evidence="12">The sequence shown here is derived from an EMBL/GenBank/DDBJ whole genome shotgun (WGS) entry which is preliminary data.</text>
</comment>
<feature type="transmembrane region" description="Helical" evidence="10">
    <location>
        <begin position="49"/>
        <end position="71"/>
    </location>
</feature>
<evidence type="ECO:0000313" key="13">
    <source>
        <dbReference type="Proteomes" id="UP001329430"/>
    </source>
</evidence>
<dbReference type="Gene3D" id="1.20.1250.20">
    <property type="entry name" value="MFS general substrate transporter like domains"/>
    <property type="match status" value="1"/>
</dbReference>
<feature type="transmembrane region" description="Helical" evidence="10">
    <location>
        <begin position="459"/>
        <end position="483"/>
    </location>
</feature>
<dbReference type="AlphaFoldDB" id="A0AAN7ZJD1"/>
<dbReference type="PRINTS" id="PR00171">
    <property type="entry name" value="SUGRTRNSPORT"/>
</dbReference>
<feature type="transmembrane region" description="Helical" evidence="10">
    <location>
        <begin position="214"/>
        <end position="233"/>
    </location>
</feature>
<dbReference type="Proteomes" id="UP001329430">
    <property type="component" value="Chromosome 4"/>
</dbReference>
<feature type="transmembrane region" description="Helical" evidence="10">
    <location>
        <begin position="331"/>
        <end position="355"/>
    </location>
</feature>
<dbReference type="InterPro" id="IPR044775">
    <property type="entry name" value="MFS_ERD6/Tret1-like"/>
</dbReference>
<evidence type="ECO:0000256" key="7">
    <source>
        <dbReference type="ARBA" id="ARBA00024348"/>
    </source>
</evidence>
<dbReference type="Pfam" id="PF00083">
    <property type="entry name" value="Sugar_tr"/>
    <property type="match status" value="1"/>
</dbReference>
<keyword evidence="3 10" id="KW-0812">Transmembrane</keyword>
<dbReference type="PANTHER" id="PTHR48021">
    <property type="match status" value="1"/>
</dbReference>
<keyword evidence="2" id="KW-1003">Cell membrane</keyword>
<evidence type="ECO:0000256" key="6">
    <source>
        <dbReference type="ARBA" id="ARBA00023180"/>
    </source>
</evidence>
<feature type="transmembrane region" description="Helical" evidence="10">
    <location>
        <begin position="154"/>
        <end position="175"/>
    </location>
</feature>
<keyword evidence="8" id="KW-0813">Transport</keyword>
<feature type="region of interest" description="Disordered" evidence="9">
    <location>
        <begin position="1"/>
        <end position="21"/>
    </location>
</feature>
<evidence type="ECO:0000256" key="2">
    <source>
        <dbReference type="ARBA" id="ARBA00022475"/>
    </source>
</evidence>
<accession>A0AAN7ZJD1</accession>
<feature type="transmembrane region" description="Helical" evidence="10">
    <location>
        <begin position="362"/>
        <end position="384"/>
    </location>
</feature>
<keyword evidence="5 10" id="KW-0472">Membrane</keyword>
<dbReference type="PROSITE" id="PS50850">
    <property type="entry name" value="MFS"/>
    <property type="match status" value="1"/>
</dbReference>
<evidence type="ECO:0000256" key="10">
    <source>
        <dbReference type="SAM" id="Phobius"/>
    </source>
</evidence>